<proteinExistence type="predicted"/>
<sequence>MSANEFGHQLGNALMEANMTQMSFGFEAHVSREAVSAYKNGRAVAPPDVKSKSILLTDNAFLAMAAAHESTAGTSPVILDGDNVELNRHTAVAKTVEEVEELLDAIKKAQAILIKPPKSLTTQERQQLEQLIQETLDVITSTTNMTAVICREVKLSWVYQWTSHKAKLAKRGFLKMVTGGGGVK</sequence>
<dbReference type="GO" id="GO:0016787">
    <property type="term" value="F:hydrolase activity"/>
    <property type="evidence" value="ECO:0007669"/>
    <property type="project" value="UniProtKB-KW"/>
</dbReference>
<name>A0A938Y036_9BACL</name>
<gene>
    <name evidence="1" type="ORF">JOD01_002533</name>
</gene>
<accession>A0A938Y036</accession>
<dbReference type="AlphaFoldDB" id="A0A938Y036"/>
<dbReference type="Proteomes" id="UP000717624">
    <property type="component" value="Unassembled WGS sequence"/>
</dbReference>
<keyword evidence="1" id="KW-0378">Hydrolase</keyword>
<keyword evidence="2" id="KW-1185">Reference proteome</keyword>
<dbReference type="RefSeq" id="WP_204518661.1">
    <property type="nucleotide sequence ID" value="NZ_BAABIN010000005.1"/>
</dbReference>
<evidence type="ECO:0000313" key="1">
    <source>
        <dbReference type="EMBL" id="MBM7590921.1"/>
    </source>
</evidence>
<reference evidence="1" key="1">
    <citation type="submission" date="2021-01" db="EMBL/GenBank/DDBJ databases">
        <title>Genomic Encyclopedia of Type Strains, Phase IV (KMG-IV): sequencing the most valuable type-strain genomes for metagenomic binning, comparative biology and taxonomic classification.</title>
        <authorList>
            <person name="Goeker M."/>
        </authorList>
    </citation>
    <scope>NUCLEOTIDE SEQUENCE</scope>
    <source>
        <strain evidence="1">DSM 25523</strain>
    </source>
</reference>
<evidence type="ECO:0000313" key="2">
    <source>
        <dbReference type="Proteomes" id="UP000717624"/>
    </source>
</evidence>
<comment type="caution">
    <text evidence="1">The sequence shown here is derived from an EMBL/GenBank/DDBJ whole genome shotgun (WGS) entry which is preliminary data.</text>
</comment>
<organism evidence="1 2">
    <name type="scientific">Brevibacillus fulvus</name>
    <dbReference type="NCBI Taxonomy" id="1125967"/>
    <lineage>
        <taxon>Bacteria</taxon>
        <taxon>Bacillati</taxon>
        <taxon>Bacillota</taxon>
        <taxon>Bacilli</taxon>
        <taxon>Bacillales</taxon>
        <taxon>Paenibacillaceae</taxon>
        <taxon>Brevibacillus</taxon>
    </lineage>
</organism>
<protein>
    <submittedName>
        <fullName evidence="1">NTP pyrophosphatase (Non-canonical NTP hydrolase)</fullName>
    </submittedName>
</protein>
<dbReference type="EMBL" id="JAFBEB010000008">
    <property type="protein sequence ID" value="MBM7590921.1"/>
    <property type="molecule type" value="Genomic_DNA"/>
</dbReference>